<dbReference type="AlphaFoldDB" id="A0A820K9Y2"/>
<feature type="non-terminal residue" evidence="1">
    <location>
        <position position="1"/>
    </location>
</feature>
<name>A0A820K9Y2_9BILA</name>
<protein>
    <submittedName>
        <fullName evidence="1">Uncharacterized protein</fullName>
    </submittedName>
</protein>
<dbReference type="EMBL" id="CAJOBB010017198">
    <property type="protein sequence ID" value="CAF4336601.1"/>
    <property type="molecule type" value="Genomic_DNA"/>
</dbReference>
<sequence length="76" mass="8453">TQSTMQKINENSMDNGVVRVRQSFSEQNIHVDNAQHESSIQNQSTAAESADVTKKIKRSPMAPTPLYVIFFSPEAS</sequence>
<dbReference type="Proteomes" id="UP000663868">
    <property type="component" value="Unassembled WGS sequence"/>
</dbReference>
<evidence type="ECO:0000313" key="2">
    <source>
        <dbReference type="Proteomes" id="UP000663868"/>
    </source>
</evidence>
<evidence type="ECO:0000313" key="1">
    <source>
        <dbReference type="EMBL" id="CAF4336601.1"/>
    </source>
</evidence>
<reference evidence="1" key="1">
    <citation type="submission" date="2021-02" db="EMBL/GenBank/DDBJ databases">
        <authorList>
            <person name="Nowell W R."/>
        </authorList>
    </citation>
    <scope>NUCLEOTIDE SEQUENCE</scope>
</reference>
<comment type="caution">
    <text evidence="1">The sequence shown here is derived from an EMBL/GenBank/DDBJ whole genome shotgun (WGS) entry which is preliminary data.</text>
</comment>
<accession>A0A820K9Y2</accession>
<proteinExistence type="predicted"/>
<gene>
    <name evidence="1" type="ORF">KXQ929_LOCUS47475</name>
</gene>
<organism evidence="1 2">
    <name type="scientific">Adineta steineri</name>
    <dbReference type="NCBI Taxonomy" id="433720"/>
    <lineage>
        <taxon>Eukaryota</taxon>
        <taxon>Metazoa</taxon>
        <taxon>Spiralia</taxon>
        <taxon>Gnathifera</taxon>
        <taxon>Rotifera</taxon>
        <taxon>Eurotatoria</taxon>
        <taxon>Bdelloidea</taxon>
        <taxon>Adinetida</taxon>
        <taxon>Adinetidae</taxon>
        <taxon>Adineta</taxon>
    </lineage>
</organism>